<dbReference type="EC" id="1.-.-.-" evidence="5"/>
<dbReference type="InterPro" id="IPR002347">
    <property type="entry name" value="SDR_fam"/>
</dbReference>
<dbReference type="RefSeq" id="WP_377789198.1">
    <property type="nucleotide sequence ID" value="NZ_JBHLYQ010000054.1"/>
</dbReference>
<dbReference type="SUPFAM" id="SSF51735">
    <property type="entry name" value="NAD(P)-binding Rossmann-fold domains"/>
    <property type="match status" value="1"/>
</dbReference>
<comment type="caution">
    <text evidence="5">The sequence shown here is derived from an EMBL/GenBank/DDBJ whole genome shotgun (WGS) entry which is preliminary data.</text>
</comment>
<protein>
    <submittedName>
        <fullName evidence="5">SDR family NAD(P)-dependent oxidoreductase</fullName>
        <ecNumber evidence="5">1.-.-.-</ecNumber>
    </submittedName>
</protein>
<feature type="domain" description="Ketoreductase" evidence="4">
    <location>
        <begin position="5"/>
        <end position="183"/>
    </location>
</feature>
<gene>
    <name evidence="5" type="ORF">ACFFRE_06925</name>
</gene>
<organism evidence="5 6">
    <name type="scientific">Aciditerrimonas ferrireducens</name>
    <dbReference type="NCBI Taxonomy" id="667306"/>
    <lineage>
        <taxon>Bacteria</taxon>
        <taxon>Bacillati</taxon>
        <taxon>Actinomycetota</taxon>
        <taxon>Acidimicrobiia</taxon>
        <taxon>Acidimicrobiales</taxon>
        <taxon>Acidimicrobiaceae</taxon>
        <taxon>Aciditerrimonas</taxon>
    </lineage>
</organism>
<dbReference type="InterPro" id="IPR036291">
    <property type="entry name" value="NAD(P)-bd_dom_sf"/>
</dbReference>
<dbReference type="PANTHER" id="PTHR44196:SF2">
    <property type="entry name" value="SHORT-CHAIN DEHYDROGENASE-RELATED"/>
    <property type="match status" value="1"/>
</dbReference>
<evidence type="ECO:0000313" key="6">
    <source>
        <dbReference type="Proteomes" id="UP001589788"/>
    </source>
</evidence>
<dbReference type="PANTHER" id="PTHR44196">
    <property type="entry name" value="DEHYDROGENASE/REDUCTASE SDR FAMILY MEMBER 7B"/>
    <property type="match status" value="1"/>
</dbReference>
<evidence type="ECO:0000313" key="5">
    <source>
        <dbReference type="EMBL" id="MFC0081878.1"/>
    </source>
</evidence>
<proteinExistence type="inferred from homology"/>
<dbReference type="Pfam" id="PF00106">
    <property type="entry name" value="adh_short"/>
    <property type="match status" value="1"/>
</dbReference>
<reference evidence="5 6" key="1">
    <citation type="submission" date="2024-09" db="EMBL/GenBank/DDBJ databases">
        <authorList>
            <person name="Sun Q."/>
            <person name="Mori K."/>
        </authorList>
    </citation>
    <scope>NUCLEOTIDE SEQUENCE [LARGE SCALE GENOMIC DNA]</scope>
    <source>
        <strain evidence="5 6">JCM 15389</strain>
    </source>
</reference>
<keyword evidence="6" id="KW-1185">Reference proteome</keyword>
<evidence type="ECO:0000256" key="1">
    <source>
        <dbReference type="ARBA" id="ARBA00006484"/>
    </source>
</evidence>
<dbReference type="InterPro" id="IPR057326">
    <property type="entry name" value="KR_dom"/>
</dbReference>
<evidence type="ECO:0000259" key="4">
    <source>
        <dbReference type="SMART" id="SM00822"/>
    </source>
</evidence>
<dbReference type="EMBL" id="JBHLYQ010000054">
    <property type="protein sequence ID" value="MFC0081878.1"/>
    <property type="molecule type" value="Genomic_DNA"/>
</dbReference>
<sequence length="258" mass="27021">MAERPVALVTGASSGIGERFARLLAADGHDLVVVARRRPALEALARALHEAHGTEVEVLVADLASEEGLRAVEDRLTSGPVETVVNNAGFGWYGPYWEQPEAVVTEMVAVNVAAVARVARAALAPMVARRRGGLLNVSSTASFAPGPRGALYHATKAFVTSLSEALHEEARPHGVRVTALCPGFTPTGFQERARVSTVRVPGFAVTDPDRVARAGLAALARNQALCVPGAANVAAMVGSQLAPRSVVRRMAGRVLESL</sequence>
<dbReference type="Proteomes" id="UP001589788">
    <property type="component" value="Unassembled WGS sequence"/>
</dbReference>
<accession>A0ABV6C2F9</accession>
<evidence type="ECO:0000256" key="2">
    <source>
        <dbReference type="ARBA" id="ARBA00023002"/>
    </source>
</evidence>
<dbReference type="SMART" id="SM00822">
    <property type="entry name" value="PKS_KR"/>
    <property type="match status" value="1"/>
</dbReference>
<dbReference type="GO" id="GO:0016491">
    <property type="term" value="F:oxidoreductase activity"/>
    <property type="evidence" value="ECO:0007669"/>
    <property type="project" value="UniProtKB-KW"/>
</dbReference>
<dbReference type="Gene3D" id="3.40.50.720">
    <property type="entry name" value="NAD(P)-binding Rossmann-like Domain"/>
    <property type="match status" value="1"/>
</dbReference>
<keyword evidence="2 5" id="KW-0560">Oxidoreductase</keyword>
<comment type="similarity">
    <text evidence="1 3">Belongs to the short-chain dehydrogenases/reductases (SDR) family.</text>
</comment>
<dbReference type="PIRSF" id="PIRSF000126">
    <property type="entry name" value="11-beta-HSD1"/>
    <property type="match status" value="1"/>
</dbReference>
<evidence type="ECO:0000256" key="3">
    <source>
        <dbReference type="RuleBase" id="RU000363"/>
    </source>
</evidence>
<name>A0ABV6C2F9_9ACTN</name>
<dbReference type="PRINTS" id="PR00080">
    <property type="entry name" value="SDRFAMILY"/>
</dbReference>
<dbReference type="PRINTS" id="PR00081">
    <property type="entry name" value="GDHRDH"/>
</dbReference>